<dbReference type="AlphaFoldDB" id="A0A1G8ZIA4"/>
<dbReference type="InterPro" id="IPR013783">
    <property type="entry name" value="Ig-like_fold"/>
</dbReference>
<gene>
    <name evidence="3" type="ORF">SAMN04488571_104202</name>
</gene>
<evidence type="ECO:0000259" key="2">
    <source>
        <dbReference type="PROSITE" id="PS50234"/>
    </source>
</evidence>
<dbReference type="OrthoDB" id="3296at2157"/>
<dbReference type="SUPFAM" id="SSF49373">
    <property type="entry name" value="Invasin/intimin cell-adhesion fragments"/>
    <property type="match status" value="3"/>
</dbReference>
<dbReference type="Proteomes" id="UP000326500">
    <property type="component" value="Unassembled WGS sequence"/>
</dbReference>
<protein>
    <submittedName>
        <fullName evidence="3">von Willebrand factor type A domain-containing protein</fullName>
    </submittedName>
</protein>
<dbReference type="CDD" id="cd00198">
    <property type="entry name" value="vWFA"/>
    <property type="match status" value="1"/>
</dbReference>
<evidence type="ECO:0000313" key="4">
    <source>
        <dbReference type="Proteomes" id="UP000326500"/>
    </source>
</evidence>
<dbReference type="InterPro" id="IPR002035">
    <property type="entry name" value="VWF_A"/>
</dbReference>
<dbReference type="Gene3D" id="2.60.40.10">
    <property type="entry name" value="Immunoglobulins"/>
    <property type="match status" value="3"/>
</dbReference>
<dbReference type="InterPro" id="IPR036465">
    <property type="entry name" value="vWFA_dom_sf"/>
</dbReference>
<reference evidence="3 4" key="1">
    <citation type="submission" date="2016-10" db="EMBL/GenBank/DDBJ databases">
        <authorList>
            <person name="Varghese N."/>
            <person name="Submissions S."/>
        </authorList>
    </citation>
    <scope>NUCLEOTIDE SEQUENCE [LARGE SCALE GENOMIC DNA]</scope>
    <source>
        <strain evidence="3 4">DSM 2373</strain>
    </source>
</reference>
<keyword evidence="4" id="KW-1185">Reference proteome</keyword>
<dbReference type="InterPro" id="IPR008964">
    <property type="entry name" value="Invasin/intimin_cell_adhesion"/>
</dbReference>
<feature type="domain" description="VWFA" evidence="2">
    <location>
        <begin position="503"/>
        <end position="774"/>
    </location>
</feature>
<proteinExistence type="inferred from homology"/>
<name>A0A1G8ZIA4_9EURY</name>
<evidence type="ECO:0000256" key="1">
    <source>
        <dbReference type="ARBA" id="ARBA00010116"/>
    </source>
</evidence>
<accession>A0A1G8ZIA4</accession>
<dbReference type="InterPro" id="IPR051266">
    <property type="entry name" value="CLCR"/>
</dbReference>
<dbReference type="STRING" id="2200.GCA_001571405_01352"/>
<dbReference type="EMBL" id="FNFT01000004">
    <property type="protein sequence ID" value="SDK14852.1"/>
    <property type="molecule type" value="Genomic_DNA"/>
</dbReference>
<dbReference type="RefSeq" id="WP_066957330.1">
    <property type="nucleotide sequence ID" value="NZ_BCNX01000007.1"/>
</dbReference>
<dbReference type="PANTHER" id="PTHR10579">
    <property type="entry name" value="CALCIUM-ACTIVATED CHLORIDE CHANNEL REGULATOR"/>
    <property type="match status" value="1"/>
</dbReference>
<comment type="similarity">
    <text evidence="1">Belongs to the intimin/invasin family.</text>
</comment>
<evidence type="ECO:0000313" key="3">
    <source>
        <dbReference type="EMBL" id="SDK14852.1"/>
    </source>
</evidence>
<dbReference type="PROSITE" id="PS50234">
    <property type="entry name" value="VWFA"/>
    <property type="match status" value="1"/>
</dbReference>
<organism evidence="3 4">
    <name type="scientific">Methanoculleus thermophilus</name>
    <dbReference type="NCBI Taxonomy" id="2200"/>
    <lineage>
        <taxon>Archaea</taxon>
        <taxon>Methanobacteriati</taxon>
        <taxon>Methanobacteriota</taxon>
        <taxon>Stenosarchaea group</taxon>
        <taxon>Methanomicrobia</taxon>
        <taxon>Methanomicrobiales</taxon>
        <taxon>Methanomicrobiaceae</taxon>
        <taxon>Methanoculleus</taxon>
    </lineage>
</organism>
<dbReference type="InterPro" id="IPR003344">
    <property type="entry name" value="Big_1_dom"/>
</dbReference>
<dbReference type="SUPFAM" id="SSF53300">
    <property type="entry name" value="vWA-like"/>
    <property type="match status" value="1"/>
</dbReference>
<dbReference type="SMART" id="SM00327">
    <property type="entry name" value="VWA"/>
    <property type="match status" value="1"/>
</dbReference>
<dbReference type="PANTHER" id="PTHR10579:SF43">
    <property type="entry name" value="ZINC FINGER (C3HC4-TYPE RING FINGER) FAMILY PROTEIN"/>
    <property type="match status" value="1"/>
</dbReference>
<dbReference type="Gene3D" id="3.40.50.410">
    <property type="entry name" value="von Willebrand factor, type A domain"/>
    <property type="match status" value="1"/>
</dbReference>
<dbReference type="Pfam" id="PF13519">
    <property type="entry name" value="VWA_2"/>
    <property type="match status" value="1"/>
</dbReference>
<dbReference type="Pfam" id="PF02369">
    <property type="entry name" value="Big_1"/>
    <property type="match status" value="1"/>
</dbReference>
<sequence length="1027" mass="112330">MKTWTYACLIIGVLFFVIPTGAAIPDTIELSTDTPWLTAGSKDPATITVRVSNSTENTPLPGVTVDLRVESTYGTISPARVVTDGAGRATALFTPGTKSGNAAITAMIPDGSLVASVDQPIDHAVPRVIANWWCSQDVIAGEKARVIVWLEDEYGNPVDNRNIAEKVRFAAGMIEGGTGGVFDGGKDSVSVEVDENGCAIVEFRVDTVAGENLIFIQPPEPIEGLCIPITGVGGVPSTITQAVVPASGSVPADGKTMISLTYTLFDRYGNPSVGQDLWVNATMKRPGQQDKRESRLLVSNSDGQVKITYGPEDSIGRATITATTAANSSVSVSQEVEFTSTEPVNMLLSASPQTMPSRDVNDGSVSHLRAKVIDERGNPVGGERVSFEIISVNCAPYVQTREPELVTTWAYTDGNGSAIVDFRPGMFTTDRSEEGWSDTATGTAVVRATWENVTRDIVLAWKNYPYLSVETSVSPETVAVDNTTDVTVRLRGDGWALQPDPIDVVLVIDRSGSMGGTDVLPTRMAAAKSAASDFVDQMNFVCDRVALVSFSFGATLDQGLTSDPDEIKRAINKLSPDGATNMRMAYYTAIKYLKENGRPDAVKAVILMGDGDWNYHGSPLAKGIGYADNNRYLTSDWYSSPYWAPLSGYRWSGSSYSFSSEKYEWYHDLPGPKGDANVLRELDRGDWYDTKEKKWVRIRPDSWTCDNGQYTNQNMSVYANSGGETNKVKIYSIGFASNLDWRVERDLSILSSATGGRYVWAGNEDDLRRVYTEIAGELRTEAGVDTKLDIAFENVEVNERFESGADVFDYVHETGVSTTVESWVDNETGRRVVTPKHTIDQTDDWNDDHNLHFDIGTMRLGQTWETTFRLKVLKEGNINIFGPGSTITFNNGTDTLALPDTFITAYPLNNTGLDFRSLEISNLRFTGVEPVTEFLPVAWDLNYTGLYTVTEDLFYSNNNGYSWVKFDTRHATNTTTHDTSTLDVRGLPAGKYIIRVTGYAPDTGDSSAWLDQEVVVGTNRSAYIQIQ</sequence>